<reference evidence="1" key="1">
    <citation type="submission" date="2018-05" db="EMBL/GenBank/DDBJ databases">
        <title>Complete genome sequnece of Akkermansia muciniphila EB-AMDK-40.</title>
        <authorList>
            <person name="Nam Y.-D."/>
            <person name="Chung W.-H."/>
            <person name="Park Y.S."/>
            <person name="Kang J."/>
        </authorList>
    </citation>
    <scope>NUCLEOTIDE SEQUENCE</scope>
    <source>
        <strain evidence="1">EB-AMDK-40</strain>
    </source>
</reference>
<dbReference type="EMBL" id="CP029701">
    <property type="protein sequence ID" value="QHV62001.1"/>
    <property type="molecule type" value="Genomic_DNA"/>
</dbReference>
<accession>A0AAE6TB07</accession>
<sequence length="162" mass="17426">MNDELPDGPEYVFAQAVIDRLAGQEKLANYVMPSPFDKGDQVNNLALAVAQYDAAIAVMPQAPQPPPWKGVDAPDPGVVVATAAILVMMTGQVGAVPTIRRLSALTAAVLRRLRKWSPHDCELAGMSPWVAEITGLSTEEVPELINVDGRVIFLSIRETLNP</sequence>
<evidence type="ECO:0000313" key="1">
    <source>
        <dbReference type="EMBL" id="QHV62001.1"/>
    </source>
</evidence>
<gene>
    <name evidence="1" type="ORF">DMI76_00795</name>
</gene>
<proteinExistence type="predicted"/>
<protein>
    <submittedName>
        <fullName evidence="1">Uncharacterized protein</fullName>
    </submittedName>
</protein>
<dbReference type="AlphaFoldDB" id="A0AAE6TB07"/>
<organism evidence="1 2">
    <name type="scientific">Akkermansia massiliensis</name>
    <dbReference type="NCBI Taxonomy" id="2927224"/>
    <lineage>
        <taxon>Bacteria</taxon>
        <taxon>Pseudomonadati</taxon>
        <taxon>Verrucomicrobiota</taxon>
        <taxon>Verrucomicrobiia</taxon>
        <taxon>Verrucomicrobiales</taxon>
        <taxon>Akkermansiaceae</taxon>
        <taxon>Akkermansia</taxon>
    </lineage>
</organism>
<dbReference type="RefSeq" id="WP_205575882.1">
    <property type="nucleotide sequence ID" value="NZ_CP029701.1"/>
</dbReference>
<name>A0AAE6TB07_9BACT</name>
<dbReference type="Proteomes" id="UP000642553">
    <property type="component" value="Chromosome"/>
</dbReference>
<evidence type="ECO:0000313" key="2">
    <source>
        <dbReference type="Proteomes" id="UP000642553"/>
    </source>
</evidence>